<evidence type="ECO:0000313" key="2">
    <source>
        <dbReference type="Proteomes" id="UP001480595"/>
    </source>
</evidence>
<dbReference type="EMBL" id="JAQQWL010000006">
    <property type="protein sequence ID" value="KAK8069037.1"/>
    <property type="molecule type" value="Genomic_DNA"/>
</dbReference>
<sequence>MATSWSLATRTAGPEAWPDAIALGKVMMTIATTCTGIKRIRVIKFDVCTSWQKADMLGEALLALPMACTSHMSAKVIRFGAVDHELFPPECTIPRVPLTT</sequence>
<gene>
    <name evidence="1" type="ORF">PG994_005653</name>
</gene>
<evidence type="ECO:0000313" key="1">
    <source>
        <dbReference type="EMBL" id="KAK8069037.1"/>
    </source>
</evidence>
<dbReference type="RefSeq" id="XP_066716331.1">
    <property type="nucleotide sequence ID" value="XM_066857062.1"/>
</dbReference>
<organism evidence="1 2">
    <name type="scientific">Apiospora phragmitis</name>
    <dbReference type="NCBI Taxonomy" id="2905665"/>
    <lineage>
        <taxon>Eukaryota</taxon>
        <taxon>Fungi</taxon>
        <taxon>Dikarya</taxon>
        <taxon>Ascomycota</taxon>
        <taxon>Pezizomycotina</taxon>
        <taxon>Sordariomycetes</taxon>
        <taxon>Xylariomycetidae</taxon>
        <taxon>Amphisphaeriales</taxon>
        <taxon>Apiosporaceae</taxon>
        <taxon>Apiospora</taxon>
    </lineage>
</organism>
<proteinExistence type="predicted"/>
<keyword evidence="2" id="KW-1185">Reference proteome</keyword>
<accession>A0ABR1VDU6</accession>
<dbReference type="GeneID" id="92090125"/>
<comment type="caution">
    <text evidence="1">The sequence shown here is derived from an EMBL/GenBank/DDBJ whole genome shotgun (WGS) entry which is preliminary data.</text>
</comment>
<reference evidence="1 2" key="1">
    <citation type="submission" date="2023-01" db="EMBL/GenBank/DDBJ databases">
        <title>Analysis of 21 Apiospora genomes using comparative genomics revels a genus with tremendous synthesis potential of carbohydrate active enzymes and secondary metabolites.</title>
        <authorList>
            <person name="Sorensen T."/>
        </authorList>
    </citation>
    <scope>NUCLEOTIDE SEQUENCE [LARGE SCALE GENOMIC DNA]</scope>
    <source>
        <strain evidence="1 2">CBS 135458</strain>
    </source>
</reference>
<name>A0ABR1VDU6_9PEZI</name>
<protein>
    <submittedName>
        <fullName evidence="1">Uncharacterized protein</fullName>
    </submittedName>
</protein>
<dbReference type="Proteomes" id="UP001480595">
    <property type="component" value="Unassembled WGS sequence"/>
</dbReference>